<feature type="domain" description="Peptidoglycan recognition protein family" evidence="7">
    <location>
        <begin position="101"/>
        <end position="246"/>
    </location>
</feature>
<keyword evidence="5" id="KW-0812">Transmembrane</keyword>
<evidence type="ECO:0008006" key="10">
    <source>
        <dbReference type="Google" id="ProtNLM"/>
    </source>
</evidence>
<accession>A0A1S4JH78</accession>
<dbReference type="GO" id="GO:0008745">
    <property type="term" value="F:N-acetylmuramoyl-L-alanine amidase activity"/>
    <property type="evidence" value="ECO:0007669"/>
    <property type="project" value="InterPro"/>
</dbReference>
<dbReference type="PANTHER" id="PTHR11022:SF41">
    <property type="entry name" value="PEPTIDOGLYCAN-RECOGNITION PROTEIN LC-RELATED"/>
    <property type="match status" value="1"/>
</dbReference>
<feature type="region of interest" description="Disordered" evidence="4">
    <location>
        <begin position="1"/>
        <end position="37"/>
    </location>
</feature>
<protein>
    <recommendedName>
        <fullName evidence="10">Peptidoglycan recognition protein-lc</fullName>
    </recommendedName>
</protein>
<proteinExistence type="inferred from homology"/>
<dbReference type="PANTHER" id="PTHR11022">
    <property type="entry name" value="PEPTIDOGLYCAN RECOGNITION PROTEIN"/>
    <property type="match status" value="1"/>
</dbReference>
<dbReference type="Gene3D" id="3.40.80.10">
    <property type="entry name" value="Peptidoglycan recognition protein-like"/>
    <property type="match status" value="1"/>
</dbReference>
<dbReference type="SUPFAM" id="SSF55846">
    <property type="entry name" value="N-acetylmuramoyl-L-alanine amidase-like"/>
    <property type="match status" value="1"/>
</dbReference>
<dbReference type="FunFam" id="3.40.80.10:FF:000001">
    <property type="entry name" value="Peptidoglycan recognition protein 1"/>
    <property type="match status" value="1"/>
</dbReference>
<keyword evidence="9" id="KW-1185">Reference proteome</keyword>
<evidence type="ECO:0000313" key="9">
    <source>
        <dbReference type="Proteomes" id="UP000002320"/>
    </source>
</evidence>
<keyword evidence="5" id="KW-1133">Transmembrane helix</keyword>
<dbReference type="GO" id="GO:0009253">
    <property type="term" value="P:peptidoglycan catabolic process"/>
    <property type="evidence" value="ECO:0007669"/>
    <property type="project" value="InterPro"/>
</dbReference>
<evidence type="ECO:0000256" key="5">
    <source>
        <dbReference type="SAM" id="Phobius"/>
    </source>
</evidence>
<evidence type="ECO:0000259" key="6">
    <source>
        <dbReference type="SMART" id="SM00644"/>
    </source>
</evidence>
<dbReference type="GO" id="GO:0045087">
    <property type="term" value="P:innate immune response"/>
    <property type="evidence" value="ECO:0007669"/>
    <property type="project" value="UniProtKB-KW"/>
</dbReference>
<dbReference type="Pfam" id="PF01510">
    <property type="entry name" value="Amidase_2"/>
    <property type="match status" value="1"/>
</dbReference>
<keyword evidence="3" id="KW-0391">Immunity</keyword>
<dbReference type="SMART" id="SM00644">
    <property type="entry name" value="Ami_2"/>
    <property type="match status" value="1"/>
</dbReference>
<dbReference type="EnsemblMetazoa" id="CPIJ006559-RA">
    <property type="protein sequence ID" value="CPIJ006559-PA"/>
    <property type="gene ID" value="CPIJ006559"/>
</dbReference>
<feature type="compositionally biased region" description="Basic and acidic residues" evidence="4">
    <location>
        <begin position="10"/>
        <end position="21"/>
    </location>
</feature>
<dbReference type="InterPro" id="IPR015510">
    <property type="entry name" value="PGRP"/>
</dbReference>
<dbReference type="HOGENOM" id="CLU_1373436_0_0_1"/>
<evidence type="ECO:0000256" key="4">
    <source>
        <dbReference type="SAM" id="MobiDB-lite"/>
    </source>
</evidence>
<dbReference type="Proteomes" id="UP000002320">
    <property type="component" value="Unassembled WGS sequence"/>
</dbReference>
<evidence type="ECO:0000256" key="1">
    <source>
        <dbReference type="ARBA" id="ARBA00007553"/>
    </source>
</evidence>
<evidence type="ECO:0000256" key="2">
    <source>
        <dbReference type="ARBA" id="ARBA00022588"/>
    </source>
</evidence>
<dbReference type="InterPro" id="IPR002502">
    <property type="entry name" value="Amidase_domain"/>
</dbReference>
<dbReference type="GO" id="GO:0008270">
    <property type="term" value="F:zinc ion binding"/>
    <property type="evidence" value="ECO:0007669"/>
    <property type="project" value="InterPro"/>
</dbReference>
<evidence type="ECO:0000256" key="3">
    <source>
        <dbReference type="ARBA" id="ARBA00022859"/>
    </source>
</evidence>
<dbReference type="AlphaFoldDB" id="A0A1S4JH78"/>
<feature type="domain" description="N-acetylmuramoyl-L-alanine amidase" evidence="6">
    <location>
        <begin position="113"/>
        <end position="252"/>
    </location>
</feature>
<dbReference type="VEuPathDB" id="VectorBase:CQUJHB002842"/>
<evidence type="ECO:0000259" key="7">
    <source>
        <dbReference type="SMART" id="SM00701"/>
    </source>
</evidence>
<dbReference type="SMART" id="SM00701">
    <property type="entry name" value="PGRP"/>
    <property type="match status" value="1"/>
</dbReference>
<sequence length="279" mass="30882">MAKNDNCEISLDKQIHSKDQDAESGISKKHRESTSKAAESSPFAGVLDVLARNKPILDVLSVMCLILIIAIIGVVASLVFLFGNSSPQTSTVDTFTEDNSARIVTRNEWLAQPPRETLDLLQLPVQNVIIAHTGTEGCATMSQCVAMTSRIQGFHMAPDSKNFSDIAYNFLVGADGNIYEGRGWDKRGAHTRGFNKDSICIAFIGTFNDEEASEPQLRAARRLIAMGVEQGMIDSRYRLYGQRQLAPFSSPGEKLYQQIKVWPNWSSELGPRHWESEMG</sequence>
<reference evidence="8" key="1">
    <citation type="submission" date="2020-05" db="UniProtKB">
        <authorList>
            <consortium name="EnsemblMetazoa"/>
        </authorList>
    </citation>
    <scope>IDENTIFICATION</scope>
    <source>
        <strain evidence="8">JHB</strain>
    </source>
</reference>
<keyword evidence="2" id="KW-0399">Innate immunity</keyword>
<feature type="transmembrane region" description="Helical" evidence="5">
    <location>
        <begin position="59"/>
        <end position="82"/>
    </location>
</feature>
<dbReference type="InterPro" id="IPR006619">
    <property type="entry name" value="PGRP_domain_met/bac"/>
</dbReference>
<comment type="similarity">
    <text evidence="1">Belongs to the N-acetylmuramoyl-L-alanine amidase 2 family.</text>
</comment>
<name>A0A1S4JH78_CULQU</name>
<dbReference type="CDD" id="cd06583">
    <property type="entry name" value="PGRP"/>
    <property type="match status" value="1"/>
</dbReference>
<dbReference type="InterPro" id="IPR036505">
    <property type="entry name" value="Amidase/PGRP_sf"/>
</dbReference>
<organism evidence="8 9">
    <name type="scientific">Culex quinquefasciatus</name>
    <name type="common">Southern house mosquito</name>
    <name type="synonym">Culex pungens</name>
    <dbReference type="NCBI Taxonomy" id="7176"/>
    <lineage>
        <taxon>Eukaryota</taxon>
        <taxon>Metazoa</taxon>
        <taxon>Ecdysozoa</taxon>
        <taxon>Arthropoda</taxon>
        <taxon>Hexapoda</taxon>
        <taxon>Insecta</taxon>
        <taxon>Pterygota</taxon>
        <taxon>Neoptera</taxon>
        <taxon>Endopterygota</taxon>
        <taxon>Diptera</taxon>
        <taxon>Nematocera</taxon>
        <taxon>Culicoidea</taxon>
        <taxon>Culicidae</taxon>
        <taxon>Culicinae</taxon>
        <taxon>Culicini</taxon>
        <taxon>Culex</taxon>
        <taxon>Culex</taxon>
    </lineage>
</organism>
<keyword evidence="5" id="KW-0472">Membrane</keyword>
<evidence type="ECO:0000313" key="8">
    <source>
        <dbReference type="EnsemblMetazoa" id="CPIJ006559-PA"/>
    </source>
</evidence>